<feature type="compositionally biased region" description="Basic and acidic residues" evidence="4">
    <location>
        <begin position="201"/>
        <end position="216"/>
    </location>
</feature>
<evidence type="ECO:0000256" key="1">
    <source>
        <dbReference type="ARBA" id="ARBA00004123"/>
    </source>
</evidence>
<comment type="caution">
    <text evidence="5">The sequence shown here is derived from an EMBL/GenBank/DDBJ whole genome shotgun (WGS) entry which is preliminary data.</text>
</comment>
<dbReference type="PANTHER" id="PTHR12940:SF0">
    <property type="entry name" value="SPLICING FACTOR ESS-2 HOMOLOG"/>
    <property type="match status" value="1"/>
</dbReference>
<dbReference type="AlphaFoldDB" id="A0AAV0V0B0"/>
<feature type="region of interest" description="Disordered" evidence="4">
    <location>
        <begin position="55"/>
        <end position="79"/>
    </location>
</feature>
<evidence type="ECO:0000256" key="4">
    <source>
        <dbReference type="SAM" id="MobiDB-lite"/>
    </source>
</evidence>
<reference evidence="5" key="1">
    <citation type="submission" date="2022-12" db="EMBL/GenBank/DDBJ databases">
        <authorList>
            <person name="Webb A."/>
        </authorList>
    </citation>
    <scope>NUCLEOTIDE SEQUENCE</scope>
    <source>
        <strain evidence="5">Hp1</strain>
    </source>
</reference>
<protein>
    <recommendedName>
        <fullName evidence="7">Nuclear protein ES2</fullName>
    </recommendedName>
</protein>
<dbReference type="EMBL" id="CANTFL010001449">
    <property type="protein sequence ID" value="CAI5741360.1"/>
    <property type="molecule type" value="Genomic_DNA"/>
</dbReference>
<evidence type="ECO:0000313" key="6">
    <source>
        <dbReference type="Proteomes" id="UP001162031"/>
    </source>
</evidence>
<proteinExistence type="inferred from homology"/>
<feature type="compositionally biased region" description="Basic and acidic residues" evidence="4">
    <location>
        <begin position="326"/>
        <end position="335"/>
    </location>
</feature>
<accession>A0AAV0V0B0</accession>
<sequence length="397" mass="45389">MSKKKVVLEEEQYVEKLGQIIERDFFPDLSVLKRRTELFQNDEKSVVRVDTIPRGTRLGDRTSERSDASGVGWDHAPEPLVDHDLKQKDEIDAGDSTTASMTLDRFVATYTSEDNESFNELQDKALRDHKRRYHWAYDDDEERGDPKLHLLTDGTWITKEKRRIVDESCAPKGPKDTRPSAPETWKFRARNLLLFPPDSPSSRDVRRVPAGSEDRQLLNYDPRSHTRQPPKARKKTVYANSRFPRENARCDAVESSGISSSPRKDYSLIPMTPLIAPGVHGSPLMTWGEIEGTPAELGAVSVRNMHTPSFELQETSRREKLANRLESEARHRNLDSRTLGLKTPLRKRPEVDRRSMSRSVRARISSVRSTPLGSDVQLRASYSTPSRPPRHFSKPRK</sequence>
<comment type="similarity">
    <text evidence="2">Belongs to the ESS2 family.</text>
</comment>
<dbReference type="PANTHER" id="PTHR12940">
    <property type="entry name" value="ES-2 PROTEIN - RELATED"/>
    <property type="match status" value="1"/>
</dbReference>
<feature type="compositionally biased region" description="Basic residues" evidence="4">
    <location>
        <begin position="388"/>
        <end position="397"/>
    </location>
</feature>
<keyword evidence="3" id="KW-0539">Nucleus</keyword>
<evidence type="ECO:0000313" key="5">
    <source>
        <dbReference type="EMBL" id="CAI5741360.1"/>
    </source>
</evidence>
<feature type="compositionally biased region" description="Basic and acidic residues" evidence="4">
    <location>
        <begin position="57"/>
        <end position="67"/>
    </location>
</feature>
<feature type="compositionally biased region" description="Low complexity" evidence="4">
    <location>
        <begin position="357"/>
        <end position="369"/>
    </location>
</feature>
<dbReference type="Pfam" id="PF09751">
    <property type="entry name" value="Es2"/>
    <property type="match status" value="1"/>
</dbReference>
<evidence type="ECO:0000256" key="2">
    <source>
        <dbReference type="ARBA" id="ARBA00009072"/>
    </source>
</evidence>
<feature type="compositionally biased region" description="Basic residues" evidence="4">
    <location>
        <begin position="225"/>
        <end position="235"/>
    </location>
</feature>
<feature type="region of interest" description="Disordered" evidence="4">
    <location>
        <begin position="196"/>
        <end position="235"/>
    </location>
</feature>
<gene>
    <name evidence="5" type="ORF">HBR001_LOCUS8449</name>
</gene>
<dbReference type="Proteomes" id="UP001162031">
    <property type="component" value="Unassembled WGS sequence"/>
</dbReference>
<name>A0AAV0V0B0_HYABA</name>
<dbReference type="InterPro" id="IPR019148">
    <property type="entry name" value="Nuclear_protein_DGCR14_ESS-2"/>
</dbReference>
<feature type="region of interest" description="Disordered" evidence="4">
    <location>
        <begin position="326"/>
        <end position="397"/>
    </location>
</feature>
<evidence type="ECO:0000256" key="3">
    <source>
        <dbReference type="ARBA" id="ARBA00023242"/>
    </source>
</evidence>
<comment type="subcellular location">
    <subcellularLocation>
        <location evidence="1">Nucleus</location>
    </subcellularLocation>
</comment>
<dbReference type="GO" id="GO:0071013">
    <property type="term" value="C:catalytic step 2 spliceosome"/>
    <property type="evidence" value="ECO:0007669"/>
    <property type="project" value="TreeGrafter"/>
</dbReference>
<keyword evidence="6" id="KW-1185">Reference proteome</keyword>
<evidence type="ECO:0008006" key="7">
    <source>
        <dbReference type="Google" id="ProtNLM"/>
    </source>
</evidence>
<organism evidence="5 6">
    <name type="scientific">Hyaloperonospora brassicae</name>
    <name type="common">Brassica downy mildew</name>
    <name type="synonym">Peronospora brassicae</name>
    <dbReference type="NCBI Taxonomy" id="162125"/>
    <lineage>
        <taxon>Eukaryota</taxon>
        <taxon>Sar</taxon>
        <taxon>Stramenopiles</taxon>
        <taxon>Oomycota</taxon>
        <taxon>Peronosporomycetes</taxon>
        <taxon>Peronosporales</taxon>
        <taxon>Peronosporaceae</taxon>
        <taxon>Hyaloperonospora</taxon>
    </lineage>
</organism>